<dbReference type="Gene3D" id="3.40.190.10">
    <property type="entry name" value="Periplasmic binding protein-like II"/>
    <property type="match status" value="2"/>
</dbReference>
<dbReference type="OrthoDB" id="366726at2"/>
<dbReference type="AlphaFoldDB" id="A0A7K1LIU4"/>
<evidence type="ECO:0000256" key="3">
    <source>
        <dbReference type="SAM" id="SignalP"/>
    </source>
</evidence>
<dbReference type="PANTHER" id="PTHR30006:SF2">
    <property type="entry name" value="ABC TRANSPORTER SUBSTRATE-BINDING PROTEIN"/>
    <property type="match status" value="1"/>
</dbReference>
<keyword evidence="5" id="KW-1185">Reference proteome</keyword>
<dbReference type="SUPFAM" id="SSF53850">
    <property type="entry name" value="Periplasmic binding protein-like II"/>
    <property type="match status" value="1"/>
</dbReference>
<dbReference type="Proteomes" id="UP000462152">
    <property type="component" value="Unassembled WGS sequence"/>
</dbReference>
<dbReference type="PIRSF" id="PIRSF002825">
    <property type="entry name" value="CfbpA"/>
    <property type="match status" value="1"/>
</dbReference>
<dbReference type="GO" id="GO:0015888">
    <property type="term" value="P:thiamine transport"/>
    <property type="evidence" value="ECO:0007669"/>
    <property type="project" value="TreeGrafter"/>
</dbReference>
<protein>
    <submittedName>
        <fullName evidence="4">Extracellular solute-binding protein</fullName>
    </submittedName>
</protein>
<name>A0A7K1LIU4_9MICC</name>
<dbReference type="InterPro" id="IPR026045">
    <property type="entry name" value="Ferric-bd"/>
</dbReference>
<comment type="caution">
    <text evidence="4">The sequence shown here is derived from an EMBL/GenBank/DDBJ whole genome shotgun (WGS) entry which is preliminary data.</text>
</comment>
<reference evidence="4 5" key="1">
    <citation type="submission" date="2019-12" db="EMBL/GenBank/DDBJ databases">
        <authorList>
            <person name="Li J."/>
            <person name="Shi Y."/>
            <person name="Xu G."/>
            <person name="Xiao D."/>
            <person name="Ran X."/>
        </authorList>
    </citation>
    <scope>NUCLEOTIDE SEQUENCE [LARGE SCALE GENOMIC DNA]</scope>
    <source>
        <strain evidence="4 5">JCM 15915</strain>
    </source>
</reference>
<dbReference type="GO" id="GO:0030975">
    <property type="term" value="F:thiamine binding"/>
    <property type="evidence" value="ECO:0007669"/>
    <property type="project" value="TreeGrafter"/>
</dbReference>
<evidence type="ECO:0000313" key="5">
    <source>
        <dbReference type="Proteomes" id="UP000462152"/>
    </source>
</evidence>
<sequence length="354" mass="37767">MFGGIVKKTAFVLVAAVTSLVLSSCGAPEGQSNGGSAGGSGELKIACSQQEAFCQKMTEAFTKETGIKANHVRLGAGEVLARLKTNKGEFDVWSGGQAENHLIAQREGNVEPYVSDAASKLPAEFNSGDGAWSGFYTDSIGFCSSEKELDRIGAEAPTSWDDLLDPKFQGKISMPHPATAGVGYMVLYTVLQKFDGDQGKTIDFMKKLNNNIVQYSKSAATSTQMVGRGEAAVGIALDSDCAQAKHEGFSDLKNTYPSEGTGYEVGAVSLLKGAKNVEQAKKYFDWILSQQTQDQFGDVPSFAAPTHPDAKLGEDVPDQKSVNKVTWDVSQAADKRQELNSLFESEVKSSGEAK</sequence>
<dbReference type="GO" id="GO:0030976">
    <property type="term" value="F:thiamine pyrophosphate binding"/>
    <property type="evidence" value="ECO:0007669"/>
    <property type="project" value="TreeGrafter"/>
</dbReference>
<feature type="signal peptide" evidence="3">
    <location>
        <begin position="1"/>
        <end position="23"/>
    </location>
</feature>
<feature type="compositionally biased region" description="Basic and acidic residues" evidence="2">
    <location>
        <begin position="308"/>
        <end position="318"/>
    </location>
</feature>
<dbReference type="GO" id="GO:0030288">
    <property type="term" value="C:outer membrane-bounded periplasmic space"/>
    <property type="evidence" value="ECO:0007669"/>
    <property type="project" value="TreeGrafter"/>
</dbReference>
<evidence type="ECO:0000313" key="4">
    <source>
        <dbReference type="EMBL" id="MUN54963.1"/>
    </source>
</evidence>
<proteinExistence type="predicted"/>
<feature type="region of interest" description="Disordered" evidence="2">
    <location>
        <begin position="303"/>
        <end position="324"/>
    </location>
</feature>
<keyword evidence="1 3" id="KW-0732">Signal</keyword>
<dbReference type="EMBL" id="WOGT01000003">
    <property type="protein sequence ID" value="MUN54963.1"/>
    <property type="molecule type" value="Genomic_DNA"/>
</dbReference>
<dbReference type="Pfam" id="PF13343">
    <property type="entry name" value="SBP_bac_6"/>
    <property type="match status" value="1"/>
</dbReference>
<evidence type="ECO:0000256" key="2">
    <source>
        <dbReference type="SAM" id="MobiDB-lite"/>
    </source>
</evidence>
<gene>
    <name evidence="4" type="ORF">GMA10_07015</name>
</gene>
<feature type="chain" id="PRO_5038656805" evidence="3">
    <location>
        <begin position="24"/>
        <end position="354"/>
    </location>
</feature>
<dbReference type="PROSITE" id="PS51257">
    <property type="entry name" value="PROKAR_LIPOPROTEIN"/>
    <property type="match status" value="1"/>
</dbReference>
<organism evidence="4 5">
    <name type="scientific">Rothia koreensis</name>
    <dbReference type="NCBI Taxonomy" id="592378"/>
    <lineage>
        <taxon>Bacteria</taxon>
        <taxon>Bacillati</taxon>
        <taxon>Actinomycetota</taxon>
        <taxon>Actinomycetes</taxon>
        <taxon>Micrococcales</taxon>
        <taxon>Micrococcaceae</taxon>
        <taxon>Rothia</taxon>
    </lineage>
</organism>
<accession>A0A7K1LIU4</accession>
<evidence type="ECO:0000256" key="1">
    <source>
        <dbReference type="ARBA" id="ARBA00022729"/>
    </source>
</evidence>
<dbReference type="CDD" id="cd13544">
    <property type="entry name" value="PBP2_Fbp_like_1"/>
    <property type="match status" value="1"/>
</dbReference>
<dbReference type="PANTHER" id="PTHR30006">
    <property type="entry name" value="THIAMINE-BINDING PERIPLASMIC PROTEIN-RELATED"/>
    <property type="match status" value="1"/>
</dbReference>